<keyword evidence="4" id="KW-1185">Reference proteome</keyword>
<evidence type="ECO:0000313" key="4">
    <source>
        <dbReference type="Proteomes" id="UP000029981"/>
    </source>
</evidence>
<accession>A0A0A0L125</accession>
<protein>
    <submittedName>
        <fullName evidence="3">Uncharacterized protein</fullName>
    </submittedName>
</protein>
<feature type="signal peptide" evidence="2">
    <location>
        <begin position="1"/>
        <end position="28"/>
    </location>
</feature>
<dbReference type="GO" id="GO:0006952">
    <property type="term" value="P:defense response"/>
    <property type="evidence" value="ECO:0007669"/>
    <property type="project" value="InterPro"/>
</dbReference>
<reference evidence="3 4" key="2">
    <citation type="journal article" date="2009" name="PLoS ONE">
        <title>An integrated genetic and cytogenetic map of the cucumber genome.</title>
        <authorList>
            <person name="Ren Y."/>
            <person name="Zhang Z."/>
            <person name="Liu J."/>
            <person name="Staub J.E."/>
            <person name="Han Y."/>
            <person name="Cheng Z."/>
            <person name="Li X."/>
            <person name="Lu J."/>
            <person name="Miao H."/>
            <person name="Kang H."/>
            <person name="Xie B."/>
            <person name="Gu X."/>
            <person name="Wang X."/>
            <person name="Du Y."/>
            <person name="Jin W."/>
            <person name="Huang S."/>
        </authorList>
    </citation>
    <scope>NUCLEOTIDE SEQUENCE [LARGE SCALE GENOMIC DNA]</scope>
    <source>
        <strain evidence="4">cv. 9930</strain>
    </source>
</reference>
<dbReference type="Gramene" id="KGN53841">
    <property type="protein sequence ID" value="KGN53841"/>
    <property type="gene ID" value="Csa_4G165860"/>
</dbReference>
<feature type="chain" id="PRO_5001965737" evidence="2">
    <location>
        <begin position="29"/>
        <end position="123"/>
    </location>
</feature>
<keyword evidence="2" id="KW-0732">Signal</keyword>
<dbReference type="Proteomes" id="UP000029981">
    <property type="component" value="Chromosome 4"/>
</dbReference>
<dbReference type="AlphaFoldDB" id="A0A0A0L125"/>
<dbReference type="EMBL" id="CM002925">
    <property type="protein sequence ID" value="KGN53841.1"/>
    <property type="molecule type" value="Genomic_DNA"/>
</dbReference>
<dbReference type="InterPro" id="IPR040273">
    <property type="entry name" value="PIP1"/>
</dbReference>
<sequence>MKFQNISTLLIVCVVFGIVFSHTGVVDATRVLLGSGPSPGGPGHGTKPPADPYTFKAKERVKPWLENLGSGPSPGGPGHGTKPPADPYTFKAKERVKPWLENLGSGPSPGGPGHGTKPPAHVA</sequence>
<dbReference type="PANTHER" id="PTHR37245:SF4">
    <property type="entry name" value="PAMP-INDUCED SECRETED PEPTIDE 1"/>
    <property type="match status" value="1"/>
</dbReference>
<proteinExistence type="predicted"/>
<evidence type="ECO:0000313" key="3">
    <source>
        <dbReference type="EMBL" id="KGN53841.1"/>
    </source>
</evidence>
<dbReference type="PANTHER" id="PTHR37245">
    <property type="entry name" value="PAMP-INDUCED SECRETED PEPTIDE 1"/>
    <property type="match status" value="1"/>
</dbReference>
<evidence type="ECO:0000256" key="1">
    <source>
        <dbReference type="SAM" id="MobiDB-lite"/>
    </source>
</evidence>
<reference evidence="3 4" key="3">
    <citation type="journal article" date="2010" name="BMC Genomics">
        <title>Transcriptome sequencing and comparative analysis of cucumber flowers with different sex types.</title>
        <authorList>
            <person name="Guo S."/>
            <person name="Zheng Y."/>
            <person name="Joung J.G."/>
            <person name="Liu S."/>
            <person name="Zhang Z."/>
            <person name="Crasta O.R."/>
            <person name="Sobral B.W."/>
            <person name="Xu Y."/>
            <person name="Huang S."/>
            <person name="Fei Z."/>
        </authorList>
    </citation>
    <scope>NUCLEOTIDE SEQUENCE [LARGE SCALE GENOMIC DNA]</scope>
    <source>
        <strain evidence="4">cv. 9930</strain>
    </source>
</reference>
<feature type="region of interest" description="Disordered" evidence="1">
    <location>
        <begin position="31"/>
        <end position="123"/>
    </location>
</feature>
<reference evidence="3 4" key="1">
    <citation type="journal article" date="2009" name="Nat. Genet.">
        <title>The genome of the cucumber, Cucumis sativus L.</title>
        <authorList>
            <person name="Huang S."/>
            <person name="Li R."/>
            <person name="Zhang Z."/>
            <person name="Li L."/>
            <person name="Gu X."/>
            <person name="Fan W."/>
            <person name="Lucas W.J."/>
            <person name="Wang X."/>
            <person name="Xie B."/>
            <person name="Ni P."/>
            <person name="Ren Y."/>
            <person name="Zhu H."/>
            <person name="Li J."/>
            <person name="Lin K."/>
            <person name="Jin W."/>
            <person name="Fei Z."/>
            <person name="Li G."/>
            <person name="Staub J."/>
            <person name="Kilian A."/>
            <person name="van der Vossen E.A."/>
            <person name="Wu Y."/>
            <person name="Guo J."/>
            <person name="He J."/>
            <person name="Jia Z."/>
            <person name="Ren Y."/>
            <person name="Tian G."/>
            <person name="Lu Y."/>
            <person name="Ruan J."/>
            <person name="Qian W."/>
            <person name="Wang M."/>
            <person name="Huang Q."/>
            <person name="Li B."/>
            <person name="Xuan Z."/>
            <person name="Cao J."/>
            <person name="Asan"/>
            <person name="Wu Z."/>
            <person name="Zhang J."/>
            <person name="Cai Q."/>
            <person name="Bai Y."/>
            <person name="Zhao B."/>
            <person name="Han Y."/>
            <person name="Li Y."/>
            <person name="Li X."/>
            <person name="Wang S."/>
            <person name="Shi Q."/>
            <person name="Liu S."/>
            <person name="Cho W.K."/>
            <person name="Kim J.Y."/>
            <person name="Xu Y."/>
            <person name="Heller-Uszynska K."/>
            <person name="Miao H."/>
            <person name="Cheng Z."/>
            <person name="Zhang S."/>
            <person name="Wu J."/>
            <person name="Yang Y."/>
            <person name="Kang H."/>
            <person name="Li M."/>
            <person name="Liang H."/>
            <person name="Ren X."/>
            <person name="Shi Z."/>
            <person name="Wen M."/>
            <person name="Jian M."/>
            <person name="Yang H."/>
            <person name="Zhang G."/>
            <person name="Yang Z."/>
            <person name="Chen R."/>
            <person name="Liu S."/>
            <person name="Li J."/>
            <person name="Ma L."/>
            <person name="Liu H."/>
            <person name="Zhou Y."/>
            <person name="Zhao J."/>
            <person name="Fang X."/>
            <person name="Li G."/>
            <person name="Fang L."/>
            <person name="Li Y."/>
            <person name="Liu D."/>
            <person name="Zheng H."/>
            <person name="Zhang Y."/>
            <person name="Qin N."/>
            <person name="Li Z."/>
            <person name="Yang G."/>
            <person name="Yang S."/>
            <person name="Bolund L."/>
            <person name="Kristiansen K."/>
            <person name="Zheng H."/>
            <person name="Li S."/>
            <person name="Zhang X."/>
            <person name="Yang H."/>
            <person name="Wang J."/>
            <person name="Sun R."/>
            <person name="Zhang B."/>
            <person name="Jiang S."/>
            <person name="Wang J."/>
            <person name="Du Y."/>
            <person name="Li S."/>
        </authorList>
    </citation>
    <scope>NUCLEOTIDE SEQUENCE [LARGE SCALE GENOMIC DNA]</scope>
    <source>
        <strain evidence="4">cv. 9930</strain>
    </source>
</reference>
<gene>
    <name evidence="3" type="ORF">Csa_4G165860</name>
</gene>
<name>A0A0A0L125_CUCSA</name>
<reference evidence="3 4" key="4">
    <citation type="journal article" date="2011" name="BMC Genomics">
        <title>RNA-Seq improves annotation of protein-coding genes in the cucumber genome.</title>
        <authorList>
            <person name="Li Z."/>
            <person name="Zhang Z."/>
            <person name="Yan P."/>
            <person name="Huang S."/>
            <person name="Fei Z."/>
            <person name="Lin K."/>
        </authorList>
    </citation>
    <scope>NUCLEOTIDE SEQUENCE [LARGE SCALE GENOMIC DNA]</scope>
    <source>
        <strain evidence="4">cv. 9930</strain>
    </source>
</reference>
<evidence type="ECO:0000256" key="2">
    <source>
        <dbReference type="SAM" id="SignalP"/>
    </source>
</evidence>
<organism evidence="3 4">
    <name type="scientific">Cucumis sativus</name>
    <name type="common">Cucumber</name>
    <dbReference type="NCBI Taxonomy" id="3659"/>
    <lineage>
        <taxon>Eukaryota</taxon>
        <taxon>Viridiplantae</taxon>
        <taxon>Streptophyta</taxon>
        <taxon>Embryophyta</taxon>
        <taxon>Tracheophyta</taxon>
        <taxon>Spermatophyta</taxon>
        <taxon>Magnoliopsida</taxon>
        <taxon>eudicotyledons</taxon>
        <taxon>Gunneridae</taxon>
        <taxon>Pentapetalae</taxon>
        <taxon>rosids</taxon>
        <taxon>fabids</taxon>
        <taxon>Cucurbitales</taxon>
        <taxon>Cucurbitaceae</taxon>
        <taxon>Benincaseae</taxon>
        <taxon>Cucumis</taxon>
    </lineage>
</organism>